<dbReference type="Proteomes" id="UP000199322">
    <property type="component" value="Unassembled WGS sequence"/>
</dbReference>
<keyword evidence="1" id="KW-0732">Signal</keyword>
<evidence type="ECO:0000256" key="1">
    <source>
        <dbReference type="SAM" id="SignalP"/>
    </source>
</evidence>
<protein>
    <submittedName>
        <fullName evidence="2">Uncharacterized protein</fullName>
    </submittedName>
</protein>
<sequence>MKKIMGLLIILTLLVFTSCSNETKEKLVMIETTRISPNQSLKFNTNFDYDYYNVYINESPVNFQSSPGSFFIKNLEYGNKNLKLEFFNDDEELITQYSTTVFFDNEGPNITKNNIFIEKSVLNINFETNSDDYNYSELKIGDTLVASSVNTSFSKNINKDSGDINLSVILYDNTMNTTNFSTIINTNIDRPPKIISEEIKINLFSEYKLKFYDDWDKELNIFVANNEDDSYFYPYNLLESNLSTSTINAFDSSNNFDTKVLKISKDLNIPLSPNVNSRLISSDSGFFSWNPEGESTQYIIEVFENNFGWYPKYKTNSTFFEIKDENLSFVRKVSKNNTKGLPSPPIIKFTDTLKPYESGILDNIKQNSILNQINSPFIIASDILIEEGTTLFIESGTTLRFFADSRLIVRGNLFIMPGLVNSNLIGRGIIVMDGGNLIISDSDIENINISGKRGNLIFLENTKFSTDSRINLNNISRVQFYNVIKNQGSNNLENISGIYILNSEFSDLNIKNSYETMIYNSNINSFQQNFRTRTVIENSMVNELYNQNFSYFNSINSIVENVNNINFSLYLEDDSVD</sequence>
<organism evidence="2 3">
    <name type="scientific">Geotoga petraea</name>
    <dbReference type="NCBI Taxonomy" id="28234"/>
    <lineage>
        <taxon>Bacteria</taxon>
        <taxon>Thermotogati</taxon>
        <taxon>Thermotogota</taxon>
        <taxon>Thermotogae</taxon>
        <taxon>Petrotogales</taxon>
        <taxon>Petrotogaceae</taxon>
        <taxon>Geotoga</taxon>
    </lineage>
</organism>
<feature type="chain" id="PRO_5011437648" evidence="1">
    <location>
        <begin position="22"/>
        <end position="577"/>
    </location>
</feature>
<evidence type="ECO:0000313" key="3">
    <source>
        <dbReference type="Proteomes" id="UP000199322"/>
    </source>
</evidence>
<evidence type="ECO:0000313" key="2">
    <source>
        <dbReference type="EMBL" id="SDC61901.1"/>
    </source>
</evidence>
<dbReference type="EMBL" id="FMYV01000005">
    <property type="protein sequence ID" value="SDC61901.1"/>
    <property type="molecule type" value="Genomic_DNA"/>
</dbReference>
<gene>
    <name evidence="2" type="ORF">SAMN04488588_1468</name>
</gene>
<dbReference type="AlphaFoldDB" id="A0A1G6N2H7"/>
<accession>A0A1G6N2H7</accession>
<name>A0A1G6N2H7_9BACT</name>
<proteinExistence type="predicted"/>
<keyword evidence="3" id="KW-1185">Reference proteome</keyword>
<dbReference type="RefSeq" id="WP_091404232.1">
    <property type="nucleotide sequence ID" value="NZ_FMYV01000005.1"/>
</dbReference>
<dbReference type="STRING" id="28234.SAMN04488588_1468"/>
<feature type="signal peptide" evidence="1">
    <location>
        <begin position="1"/>
        <end position="21"/>
    </location>
</feature>
<dbReference type="PROSITE" id="PS51257">
    <property type="entry name" value="PROKAR_LIPOPROTEIN"/>
    <property type="match status" value="1"/>
</dbReference>
<reference evidence="2 3" key="1">
    <citation type="submission" date="2016-10" db="EMBL/GenBank/DDBJ databases">
        <authorList>
            <person name="de Groot N.N."/>
        </authorList>
    </citation>
    <scope>NUCLEOTIDE SEQUENCE [LARGE SCALE GENOMIC DNA]</scope>
    <source>
        <strain evidence="2 3">WG14</strain>
    </source>
</reference>